<evidence type="ECO:0008006" key="3">
    <source>
        <dbReference type="Google" id="ProtNLM"/>
    </source>
</evidence>
<organism evidence="1 2">
    <name type="scientific">Bordetella genomosp. 1</name>
    <dbReference type="NCBI Taxonomy" id="1395607"/>
    <lineage>
        <taxon>Bacteria</taxon>
        <taxon>Pseudomonadati</taxon>
        <taxon>Pseudomonadota</taxon>
        <taxon>Betaproteobacteria</taxon>
        <taxon>Burkholderiales</taxon>
        <taxon>Alcaligenaceae</taxon>
        <taxon>Bordetella</taxon>
    </lineage>
</organism>
<dbReference type="PANTHER" id="PTHR34849">
    <property type="entry name" value="SSL5025 PROTEIN"/>
    <property type="match status" value="1"/>
</dbReference>
<accession>A0A261SIG6</accession>
<proteinExistence type="predicted"/>
<name>A0A261SIG6_9BORD</name>
<dbReference type="InterPro" id="IPR036388">
    <property type="entry name" value="WH-like_DNA-bd_sf"/>
</dbReference>
<evidence type="ECO:0000313" key="2">
    <source>
        <dbReference type="Proteomes" id="UP000217005"/>
    </source>
</evidence>
<sequence>MTRYGERPPAPRYRGGARLGTKACFLLISPEYNYSNLSEVFMILSAFVPVAEAAFIGNVTASQLNRLVDENLVPEPLLLREQGRRRHARLLAALAGFFFESEAVLTQAARTQVLATLMRRIAAAPRPEAVLALCDTQTIDWRVALPGAAQIVVDLSLVVARAVARAGQVDRARALIVARPDTLGGAPCFAGTRIPLQVVQDSLAQAISSERLLAAYPALTPAHLEAARLLGRIAPARGRPRRLKDHFATEPVAPRIETADAP</sequence>
<dbReference type="AlphaFoldDB" id="A0A261SIG6"/>
<dbReference type="InterPro" id="IPR007367">
    <property type="entry name" value="DUF433"/>
</dbReference>
<dbReference type="EMBL" id="NEVL01000003">
    <property type="protein sequence ID" value="OZI36570.1"/>
    <property type="molecule type" value="Genomic_DNA"/>
</dbReference>
<protein>
    <recommendedName>
        <fullName evidence="3">DUF433 domain-containing protein</fullName>
    </recommendedName>
</protein>
<dbReference type="PANTHER" id="PTHR34849:SF3">
    <property type="entry name" value="SSR2962 PROTEIN"/>
    <property type="match status" value="1"/>
</dbReference>
<reference evidence="1 2" key="1">
    <citation type="submission" date="2017-05" db="EMBL/GenBank/DDBJ databases">
        <title>Complete and WGS of Bordetella genogroups.</title>
        <authorList>
            <person name="Spilker T."/>
            <person name="LiPuma J."/>
        </authorList>
    </citation>
    <scope>NUCLEOTIDE SEQUENCE [LARGE SCALE GENOMIC DNA]</scope>
    <source>
        <strain evidence="1 2">AU17610</strain>
    </source>
</reference>
<dbReference type="OrthoDB" id="9809529at2"/>
<gene>
    <name evidence="1" type="ORF">CEG14_16475</name>
</gene>
<evidence type="ECO:0000313" key="1">
    <source>
        <dbReference type="EMBL" id="OZI36570.1"/>
    </source>
</evidence>
<dbReference type="SUPFAM" id="SSF46689">
    <property type="entry name" value="Homeodomain-like"/>
    <property type="match status" value="1"/>
</dbReference>
<dbReference type="InterPro" id="IPR009057">
    <property type="entry name" value="Homeodomain-like_sf"/>
</dbReference>
<dbReference type="Pfam" id="PF04255">
    <property type="entry name" value="DUF433"/>
    <property type="match status" value="1"/>
</dbReference>
<comment type="caution">
    <text evidence="1">The sequence shown here is derived from an EMBL/GenBank/DDBJ whole genome shotgun (WGS) entry which is preliminary data.</text>
</comment>
<dbReference type="Proteomes" id="UP000217005">
    <property type="component" value="Unassembled WGS sequence"/>
</dbReference>
<dbReference type="Gene3D" id="1.10.10.10">
    <property type="entry name" value="Winged helix-like DNA-binding domain superfamily/Winged helix DNA-binding domain"/>
    <property type="match status" value="1"/>
</dbReference>